<evidence type="ECO:0000256" key="5">
    <source>
        <dbReference type="SAM" id="MobiDB-lite"/>
    </source>
</evidence>
<evidence type="ECO:0000256" key="2">
    <source>
        <dbReference type="ARBA" id="ARBA00022490"/>
    </source>
</evidence>
<comment type="caution">
    <text evidence="8">The sequence shown here is derived from an EMBL/GenBank/DDBJ whole genome shotgun (WGS) entry which is preliminary data.</text>
</comment>
<keyword evidence="4" id="KW-0479">Metal-binding</keyword>
<name>A0ABR3GRF4_9PEZI</name>
<feature type="compositionally biased region" description="Basic and acidic residues" evidence="5">
    <location>
        <begin position="203"/>
        <end position="229"/>
    </location>
</feature>
<dbReference type="Pfam" id="PF24560">
    <property type="entry name" value="zf-C2H2_OTU1_C"/>
    <property type="match status" value="1"/>
</dbReference>
<keyword evidence="3" id="KW-0175">Coiled coil</keyword>
<accession>A0ABR3GRF4</accession>
<feature type="domain" description="UBX" evidence="6">
    <location>
        <begin position="239"/>
        <end position="316"/>
    </location>
</feature>
<evidence type="ECO:0000259" key="6">
    <source>
        <dbReference type="PROSITE" id="PS50033"/>
    </source>
</evidence>
<feature type="region of interest" description="Disordered" evidence="5">
    <location>
        <begin position="203"/>
        <end position="246"/>
    </location>
</feature>
<dbReference type="SUPFAM" id="SSF54236">
    <property type="entry name" value="Ubiquitin-like"/>
    <property type="match status" value="1"/>
</dbReference>
<comment type="subcellular location">
    <subcellularLocation>
        <location evidence="1">Cytoplasm</location>
    </subcellularLocation>
</comment>
<evidence type="ECO:0000256" key="3">
    <source>
        <dbReference type="ARBA" id="ARBA00023054"/>
    </source>
</evidence>
<keyword evidence="9" id="KW-1185">Reference proteome</keyword>
<evidence type="ECO:0000259" key="7">
    <source>
        <dbReference type="PROSITE" id="PS50157"/>
    </source>
</evidence>
<dbReference type="PANTHER" id="PTHR46340">
    <property type="entry name" value="UBX DOMAIN-CONTAINING PROTEIN 1"/>
    <property type="match status" value="1"/>
</dbReference>
<reference evidence="8 9" key="1">
    <citation type="submission" date="2024-02" db="EMBL/GenBank/DDBJ databases">
        <title>Discinaceae phylogenomics.</title>
        <authorList>
            <person name="Dirks A.C."/>
            <person name="James T.Y."/>
        </authorList>
    </citation>
    <scope>NUCLEOTIDE SEQUENCE [LARGE SCALE GENOMIC DNA]</scope>
    <source>
        <strain evidence="8 9">ACD0624</strain>
    </source>
</reference>
<feature type="domain" description="C2H2-type" evidence="7">
    <location>
        <begin position="81"/>
        <end position="110"/>
    </location>
</feature>
<dbReference type="PROSITE" id="PS00028">
    <property type="entry name" value="ZINC_FINGER_C2H2_1"/>
    <property type="match status" value="1"/>
</dbReference>
<keyword evidence="4" id="KW-0862">Zinc</keyword>
<dbReference type="InterPro" id="IPR009060">
    <property type="entry name" value="UBA-like_sf"/>
</dbReference>
<keyword evidence="4" id="KW-0863">Zinc-finger</keyword>
<evidence type="ECO:0008006" key="10">
    <source>
        <dbReference type="Google" id="ProtNLM"/>
    </source>
</evidence>
<dbReference type="InterPro" id="IPR001012">
    <property type="entry name" value="UBX_dom"/>
</dbReference>
<dbReference type="InterPro" id="IPR029071">
    <property type="entry name" value="Ubiquitin-like_domsf"/>
</dbReference>
<evidence type="ECO:0000313" key="9">
    <source>
        <dbReference type="Proteomes" id="UP001447188"/>
    </source>
</evidence>
<dbReference type="EMBL" id="JBBBZM010000021">
    <property type="protein sequence ID" value="KAL0638507.1"/>
    <property type="molecule type" value="Genomic_DNA"/>
</dbReference>
<dbReference type="PROSITE" id="PS50033">
    <property type="entry name" value="UBX"/>
    <property type="match status" value="1"/>
</dbReference>
<dbReference type="SUPFAM" id="SSF46934">
    <property type="entry name" value="UBA-like"/>
    <property type="match status" value="1"/>
</dbReference>
<dbReference type="PANTHER" id="PTHR46340:SF1">
    <property type="entry name" value="UBX DOMAIN-CONTAINING PROTEIN 1"/>
    <property type="match status" value="1"/>
</dbReference>
<protein>
    <recommendedName>
        <fullName evidence="10">UBX domain-containing protein 1</fullName>
    </recommendedName>
</protein>
<feature type="compositionally biased region" description="Basic and acidic residues" evidence="5">
    <location>
        <begin position="144"/>
        <end position="169"/>
    </location>
</feature>
<evidence type="ECO:0000256" key="4">
    <source>
        <dbReference type="PROSITE-ProRule" id="PRU00042"/>
    </source>
</evidence>
<organism evidence="8 9">
    <name type="scientific">Discina gigas</name>
    <dbReference type="NCBI Taxonomy" id="1032678"/>
    <lineage>
        <taxon>Eukaryota</taxon>
        <taxon>Fungi</taxon>
        <taxon>Dikarya</taxon>
        <taxon>Ascomycota</taxon>
        <taxon>Pezizomycotina</taxon>
        <taxon>Pezizomycetes</taxon>
        <taxon>Pezizales</taxon>
        <taxon>Discinaceae</taxon>
        <taxon>Discina</taxon>
    </lineage>
</organism>
<dbReference type="Gene3D" id="3.10.20.90">
    <property type="entry name" value="Phosphatidylinositol 3-kinase Catalytic Subunit, Chain A, domain 1"/>
    <property type="match status" value="1"/>
</dbReference>
<dbReference type="Proteomes" id="UP001447188">
    <property type="component" value="Unassembled WGS sequence"/>
</dbReference>
<feature type="region of interest" description="Disordered" evidence="5">
    <location>
        <begin position="137"/>
        <end position="169"/>
    </location>
</feature>
<dbReference type="Pfam" id="PF00789">
    <property type="entry name" value="UBX"/>
    <property type="match status" value="1"/>
</dbReference>
<dbReference type="InterPro" id="IPR013087">
    <property type="entry name" value="Znf_C2H2_type"/>
</dbReference>
<keyword evidence="2" id="KW-0963">Cytoplasm</keyword>
<evidence type="ECO:0000256" key="1">
    <source>
        <dbReference type="ARBA" id="ARBA00004496"/>
    </source>
</evidence>
<evidence type="ECO:0000313" key="8">
    <source>
        <dbReference type="EMBL" id="KAL0638507.1"/>
    </source>
</evidence>
<sequence length="317" mass="35781">MVQGDYDLLLEMGFDAERATLAVKRTKGLQDALTWLEENQDTPIETLKTTEPTSLTSSTVGGANDYDGDEKPEIPGTAASIKCSDCGKLFSNADRAQYHATRTEHTNFEESIEIIQPLTEDEKTAKLQELRERLAGKKAAQVVQDRDEQKKNELIRRKNGQDSDKIKEELRRKEQLKEVEKRKQEKIDDAAAKERVRKQIKETQELRKQQAEREKAQREGRAMEERPEPVKPPVSRTSASHTETRLQLRLPSGPPLIKTFPADTTLFEVAEAVKAERGMEVTSITMTFPRKVYQQGIDFGQTLKEAGMVPSCALVVA</sequence>
<gene>
    <name evidence="8" type="ORF">Q9L58_002443</name>
</gene>
<dbReference type="Gene3D" id="1.10.8.10">
    <property type="entry name" value="DNA helicase RuvA subunit, C-terminal domain"/>
    <property type="match status" value="1"/>
</dbReference>
<dbReference type="InterPro" id="IPR057766">
    <property type="entry name" value="Znf-C2H2_OTU1-like_C"/>
</dbReference>
<proteinExistence type="predicted"/>
<dbReference type="PROSITE" id="PS50157">
    <property type="entry name" value="ZINC_FINGER_C2H2_2"/>
    <property type="match status" value="1"/>
</dbReference>